<dbReference type="AlphaFoldDB" id="A0A316ZAA4"/>
<name>A0A316ZAA4_9BASI</name>
<keyword evidence="3" id="KW-1185">Reference proteome</keyword>
<reference evidence="2 3" key="1">
    <citation type="journal article" date="2018" name="Mol. Biol. Evol.">
        <title>Broad Genomic Sampling Reveals a Smut Pathogenic Ancestry of the Fungal Clade Ustilaginomycotina.</title>
        <authorList>
            <person name="Kijpornyongpan T."/>
            <person name="Mondo S.J."/>
            <person name="Barry K."/>
            <person name="Sandor L."/>
            <person name="Lee J."/>
            <person name="Lipzen A."/>
            <person name="Pangilinan J."/>
            <person name="LaButti K."/>
            <person name="Hainaut M."/>
            <person name="Henrissat B."/>
            <person name="Grigoriev I.V."/>
            <person name="Spatafora J.W."/>
            <person name="Aime M.C."/>
        </authorList>
    </citation>
    <scope>NUCLEOTIDE SEQUENCE [LARGE SCALE GENOMIC DNA]</scope>
    <source>
        <strain evidence="2 3">MCA 4186</strain>
    </source>
</reference>
<evidence type="ECO:0000256" key="1">
    <source>
        <dbReference type="SAM" id="MobiDB-lite"/>
    </source>
</evidence>
<dbReference type="EMBL" id="KZ819293">
    <property type="protein sequence ID" value="PWN97892.1"/>
    <property type="molecule type" value="Genomic_DNA"/>
</dbReference>
<evidence type="ECO:0000313" key="2">
    <source>
        <dbReference type="EMBL" id="PWN97892.1"/>
    </source>
</evidence>
<feature type="compositionally biased region" description="Basic and acidic residues" evidence="1">
    <location>
        <begin position="106"/>
        <end position="120"/>
    </location>
</feature>
<feature type="compositionally biased region" description="Basic and acidic residues" evidence="1">
    <location>
        <begin position="129"/>
        <end position="138"/>
    </location>
</feature>
<protein>
    <submittedName>
        <fullName evidence="2">Uncharacterized protein</fullName>
    </submittedName>
</protein>
<dbReference type="RefSeq" id="XP_025598171.1">
    <property type="nucleotide sequence ID" value="XM_025740873.1"/>
</dbReference>
<accession>A0A316ZAA4</accession>
<gene>
    <name evidence="2" type="ORF">FA09DRAFT_31725</name>
</gene>
<feature type="region of interest" description="Disordered" evidence="1">
    <location>
        <begin position="106"/>
        <end position="138"/>
    </location>
</feature>
<dbReference type="GeneID" id="37268417"/>
<organism evidence="2 3">
    <name type="scientific">Tilletiopsis washingtonensis</name>
    <dbReference type="NCBI Taxonomy" id="58919"/>
    <lineage>
        <taxon>Eukaryota</taxon>
        <taxon>Fungi</taxon>
        <taxon>Dikarya</taxon>
        <taxon>Basidiomycota</taxon>
        <taxon>Ustilaginomycotina</taxon>
        <taxon>Exobasidiomycetes</taxon>
        <taxon>Entylomatales</taxon>
        <taxon>Entylomatales incertae sedis</taxon>
        <taxon>Tilletiopsis</taxon>
    </lineage>
</organism>
<evidence type="ECO:0000313" key="3">
    <source>
        <dbReference type="Proteomes" id="UP000245946"/>
    </source>
</evidence>
<sequence length="199" mass="21934">MATRSAGALPMRPLADRSLAHREPHMSAGQGQATVLSVCRRLAEHRRALAGQRMAPAFRGVASLHRARVARWRWDEVPARRPKLPESSRAPLPPSAAALRHVRRFEGLARRPSADSDTRGSRSSTQHAESSRQRALRHAEATTWMDHAVAPPHATGRSTWPSPHSDSARCSWGHRCRRSCNAQHADPAASLRCALEHAC</sequence>
<dbReference type="Proteomes" id="UP000245946">
    <property type="component" value="Unassembled WGS sequence"/>
</dbReference>
<proteinExistence type="predicted"/>